<accession>A0A1T5DYK3</accession>
<comment type="similarity">
    <text evidence="2">Belongs to the membrane fusion protein (MFP) (TC 8.A.1) family.</text>
</comment>
<feature type="chain" id="PRO_5011962000" evidence="4">
    <location>
        <begin position="30"/>
        <end position="397"/>
    </location>
</feature>
<name>A0A1T5DYK3_9BACT</name>
<dbReference type="Pfam" id="PF25944">
    <property type="entry name" value="Beta-barrel_RND"/>
    <property type="match status" value="1"/>
</dbReference>
<dbReference type="Pfam" id="PF25917">
    <property type="entry name" value="BSH_RND"/>
    <property type="match status" value="1"/>
</dbReference>
<evidence type="ECO:0000256" key="1">
    <source>
        <dbReference type="ARBA" id="ARBA00004196"/>
    </source>
</evidence>
<evidence type="ECO:0000256" key="3">
    <source>
        <dbReference type="SAM" id="MobiDB-lite"/>
    </source>
</evidence>
<dbReference type="InterPro" id="IPR006143">
    <property type="entry name" value="RND_pump_MFP"/>
</dbReference>
<reference evidence="9" key="1">
    <citation type="submission" date="2017-02" db="EMBL/GenBank/DDBJ databases">
        <authorList>
            <person name="Varghese N."/>
            <person name="Submissions S."/>
        </authorList>
    </citation>
    <scope>NUCLEOTIDE SEQUENCE [LARGE SCALE GENOMIC DNA]</scope>
    <source>
        <strain evidence="9">DSM 24967</strain>
    </source>
</reference>
<evidence type="ECO:0000313" key="8">
    <source>
        <dbReference type="EMBL" id="SKB76684.1"/>
    </source>
</evidence>
<feature type="signal peptide" evidence="4">
    <location>
        <begin position="1"/>
        <end position="29"/>
    </location>
</feature>
<sequence>MSKEKRRLFTASVSVAAVLFLCLSLNSCGKQDQQRGQQIKELAVITLSGADVELSSSYPAVIKGKQDIEIRPQVSGFITRLAVDEGSVVKKGQTLFIIDPVQYEEAANAARASVQVAKANVATAELTAQNKRELAKNNIIGAYELQMAENSLLSSKAVLAQANAQLISAEKNLSYTRVSSPSDGVVGSIPFRVGSLVSPSIATPLTTVSDISEMYAYFSMTERQLLGYTSTGTSSKDILNTMPAVKLKLIDGSIYADSGKVETMSGVIDQATGSVSIRARFPNKNHILRSGGTGTVVIPAKMANCIVVPQKATFEIQDKRFVYVVDEQSTVKSTPIEIFTLDDGKNFVVTSGLKAGDKIVVEGISSLKDGMQIKAVTPEQAAAKNTGANSPAQGASK</sequence>
<keyword evidence="4" id="KW-0732">Signal</keyword>
<dbReference type="Pfam" id="PF25967">
    <property type="entry name" value="RND-MFP_C"/>
    <property type="match status" value="1"/>
</dbReference>
<evidence type="ECO:0000256" key="4">
    <source>
        <dbReference type="SAM" id="SignalP"/>
    </source>
</evidence>
<dbReference type="FunFam" id="2.40.420.20:FF:000005">
    <property type="entry name" value="Efflux transporter, RND family, MFP subunit"/>
    <property type="match status" value="1"/>
</dbReference>
<dbReference type="PANTHER" id="PTHR30158">
    <property type="entry name" value="ACRA/E-RELATED COMPONENT OF DRUG EFFLUX TRANSPORTER"/>
    <property type="match status" value="1"/>
</dbReference>
<feature type="region of interest" description="Disordered" evidence="3">
    <location>
        <begin position="378"/>
        <end position="397"/>
    </location>
</feature>
<organism evidence="8 9">
    <name type="scientific">Parabacteroides chartae</name>
    <dbReference type="NCBI Taxonomy" id="1037355"/>
    <lineage>
        <taxon>Bacteria</taxon>
        <taxon>Pseudomonadati</taxon>
        <taxon>Bacteroidota</taxon>
        <taxon>Bacteroidia</taxon>
        <taxon>Bacteroidales</taxon>
        <taxon>Tannerellaceae</taxon>
        <taxon>Parabacteroides</taxon>
    </lineage>
</organism>
<feature type="domain" description="Multidrug resistance protein MdtA-like barrel-sandwich hybrid" evidence="5">
    <location>
        <begin position="68"/>
        <end position="208"/>
    </location>
</feature>
<dbReference type="InterPro" id="IPR058626">
    <property type="entry name" value="MdtA-like_b-barrel"/>
</dbReference>
<feature type="domain" description="Multidrug resistance protein MdtA-like beta-barrel" evidence="6">
    <location>
        <begin position="242"/>
        <end position="298"/>
    </location>
</feature>
<dbReference type="InterPro" id="IPR058627">
    <property type="entry name" value="MdtA-like_C"/>
</dbReference>
<dbReference type="SUPFAM" id="SSF111369">
    <property type="entry name" value="HlyD-like secretion proteins"/>
    <property type="match status" value="1"/>
</dbReference>
<keyword evidence="9" id="KW-1185">Reference proteome</keyword>
<feature type="compositionally biased region" description="Polar residues" evidence="3">
    <location>
        <begin position="386"/>
        <end position="397"/>
    </location>
</feature>
<evidence type="ECO:0000259" key="7">
    <source>
        <dbReference type="Pfam" id="PF25967"/>
    </source>
</evidence>
<dbReference type="AlphaFoldDB" id="A0A1T5DYK3"/>
<protein>
    <submittedName>
        <fullName evidence="8">Membrane fusion protein, multidrug efflux system</fullName>
    </submittedName>
</protein>
<proteinExistence type="inferred from homology"/>
<dbReference type="Gene3D" id="2.40.50.100">
    <property type="match status" value="1"/>
</dbReference>
<dbReference type="NCBIfam" id="TIGR01730">
    <property type="entry name" value="RND_mfp"/>
    <property type="match status" value="1"/>
</dbReference>
<dbReference type="GO" id="GO:0005886">
    <property type="term" value="C:plasma membrane"/>
    <property type="evidence" value="ECO:0007669"/>
    <property type="project" value="TreeGrafter"/>
</dbReference>
<dbReference type="Gene3D" id="2.40.420.20">
    <property type="match status" value="1"/>
</dbReference>
<dbReference type="RefSeq" id="WP_079684116.1">
    <property type="nucleotide sequence ID" value="NZ_FUYQ01000022.1"/>
</dbReference>
<dbReference type="PANTHER" id="PTHR30158:SF23">
    <property type="entry name" value="MULTIDRUG RESISTANCE PROTEIN MEXA"/>
    <property type="match status" value="1"/>
</dbReference>
<dbReference type="GO" id="GO:0046677">
    <property type="term" value="P:response to antibiotic"/>
    <property type="evidence" value="ECO:0007669"/>
    <property type="project" value="TreeGrafter"/>
</dbReference>
<dbReference type="EMBL" id="FUYQ01000022">
    <property type="protein sequence ID" value="SKB76684.1"/>
    <property type="molecule type" value="Genomic_DNA"/>
</dbReference>
<evidence type="ECO:0000313" key="9">
    <source>
        <dbReference type="Proteomes" id="UP000190852"/>
    </source>
</evidence>
<evidence type="ECO:0000256" key="2">
    <source>
        <dbReference type="ARBA" id="ARBA00009477"/>
    </source>
</evidence>
<dbReference type="Gene3D" id="2.40.30.170">
    <property type="match status" value="1"/>
</dbReference>
<dbReference type="GO" id="GO:0030313">
    <property type="term" value="C:cell envelope"/>
    <property type="evidence" value="ECO:0007669"/>
    <property type="project" value="UniProtKB-SubCell"/>
</dbReference>
<comment type="subcellular location">
    <subcellularLocation>
        <location evidence="1">Cell envelope</location>
    </subcellularLocation>
</comment>
<dbReference type="Proteomes" id="UP000190852">
    <property type="component" value="Unassembled WGS sequence"/>
</dbReference>
<evidence type="ECO:0000259" key="5">
    <source>
        <dbReference type="Pfam" id="PF25917"/>
    </source>
</evidence>
<dbReference type="Gene3D" id="1.10.287.470">
    <property type="entry name" value="Helix hairpin bin"/>
    <property type="match status" value="1"/>
</dbReference>
<dbReference type="GO" id="GO:0022857">
    <property type="term" value="F:transmembrane transporter activity"/>
    <property type="evidence" value="ECO:0007669"/>
    <property type="project" value="InterPro"/>
</dbReference>
<dbReference type="InterPro" id="IPR058625">
    <property type="entry name" value="MdtA-like_BSH"/>
</dbReference>
<evidence type="ECO:0000259" key="6">
    <source>
        <dbReference type="Pfam" id="PF25944"/>
    </source>
</evidence>
<feature type="domain" description="Multidrug resistance protein MdtA-like C-terminal permuted SH3" evidence="7">
    <location>
        <begin position="304"/>
        <end position="364"/>
    </location>
</feature>
<gene>
    <name evidence="8" type="ORF">SAMN05660349_02698</name>
</gene>